<name>A0ABW2RJ73_9BACL</name>
<reference evidence="3" key="1">
    <citation type="journal article" date="2019" name="Int. J. Syst. Evol. Microbiol.">
        <title>The Global Catalogue of Microorganisms (GCM) 10K type strain sequencing project: providing services to taxonomists for standard genome sequencing and annotation.</title>
        <authorList>
            <consortium name="The Broad Institute Genomics Platform"/>
            <consortium name="The Broad Institute Genome Sequencing Center for Infectious Disease"/>
            <person name="Wu L."/>
            <person name="Ma J."/>
        </authorList>
    </citation>
    <scope>NUCLEOTIDE SEQUENCE [LARGE SCALE GENOMIC DNA]</scope>
    <source>
        <strain evidence="3">CGMCC 1.12942</strain>
    </source>
</reference>
<accession>A0ABW2RJ73</accession>
<proteinExistence type="predicted"/>
<comment type="caution">
    <text evidence="2">The sequence shown here is derived from an EMBL/GenBank/DDBJ whole genome shotgun (WGS) entry which is preliminary data.</text>
</comment>
<evidence type="ECO:0000313" key="3">
    <source>
        <dbReference type="Proteomes" id="UP001596500"/>
    </source>
</evidence>
<feature type="region of interest" description="Disordered" evidence="1">
    <location>
        <begin position="1"/>
        <end position="35"/>
    </location>
</feature>
<keyword evidence="3" id="KW-1185">Reference proteome</keyword>
<dbReference type="RefSeq" id="WP_379864379.1">
    <property type="nucleotide sequence ID" value="NZ_JBHTBW010000020.1"/>
</dbReference>
<organism evidence="2 3">
    <name type="scientific">Laceyella putida</name>
    <dbReference type="NCBI Taxonomy" id="110101"/>
    <lineage>
        <taxon>Bacteria</taxon>
        <taxon>Bacillati</taxon>
        <taxon>Bacillota</taxon>
        <taxon>Bacilli</taxon>
        <taxon>Bacillales</taxon>
        <taxon>Thermoactinomycetaceae</taxon>
        <taxon>Laceyella</taxon>
    </lineage>
</organism>
<sequence>MRPVHSPGPKRTDEQFDPGDRVGDRQPDAHSQHQHLRGAHCFHLPVRAVNAAAQRGILVVAAATRQLLAGRAIPLGSVRSTGAGLVRFFD</sequence>
<gene>
    <name evidence="2" type="ORF">ACFQNG_07935</name>
</gene>
<dbReference type="EMBL" id="JBHTBW010000020">
    <property type="protein sequence ID" value="MFC7441084.1"/>
    <property type="molecule type" value="Genomic_DNA"/>
</dbReference>
<dbReference type="Proteomes" id="UP001596500">
    <property type="component" value="Unassembled WGS sequence"/>
</dbReference>
<evidence type="ECO:0000313" key="2">
    <source>
        <dbReference type="EMBL" id="MFC7441084.1"/>
    </source>
</evidence>
<evidence type="ECO:0000256" key="1">
    <source>
        <dbReference type="SAM" id="MobiDB-lite"/>
    </source>
</evidence>
<protein>
    <submittedName>
        <fullName evidence="2">Uncharacterized protein</fullName>
    </submittedName>
</protein>
<feature type="compositionally biased region" description="Basic and acidic residues" evidence="1">
    <location>
        <begin position="10"/>
        <end position="31"/>
    </location>
</feature>